<dbReference type="SUPFAM" id="SSF47203">
    <property type="entry name" value="Acyl-CoA dehydrogenase C-terminal domain-like"/>
    <property type="match status" value="1"/>
</dbReference>
<gene>
    <name evidence="10" type="ORF">CWC46_20700</name>
    <name evidence="11" type="ORF">Ser39006_020695</name>
</gene>
<dbReference type="GO" id="GO:0050660">
    <property type="term" value="F:flavin adenine dinucleotide binding"/>
    <property type="evidence" value="ECO:0007669"/>
    <property type="project" value="InterPro"/>
</dbReference>
<dbReference type="InterPro" id="IPR046373">
    <property type="entry name" value="Acyl-CoA_Oxase/DH_mid-dom_sf"/>
</dbReference>
<evidence type="ECO:0000259" key="8">
    <source>
        <dbReference type="Pfam" id="PF02770"/>
    </source>
</evidence>
<feature type="domain" description="Acyl-CoA oxidase/dehydrogenase middle" evidence="8">
    <location>
        <begin position="125"/>
        <end position="218"/>
    </location>
</feature>
<reference evidence="11" key="2">
    <citation type="submission" date="2013-09" db="EMBL/GenBank/DDBJ databases">
        <authorList>
            <person name="Wang G."/>
            <person name="Yang Y."/>
            <person name="Su Y."/>
        </authorList>
    </citation>
    <scope>NUCLEOTIDE SEQUENCE</scope>
    <source>
        <strain evidence="11">ATCC 39006</strain>
    </source>
</reference>
<dbReference type="InterPro" id="IPR013786">
    <property type="entry name" value="AcylCoA_DH/ox_N"/>
</dbReference>
<evidence type="ECO:0000256" key="5">
    <source>
        <dbReference type="ARBA" id="ARBA00023002"/>
    </source>
</evidence>
<dbReference type="FunFam" id="1.20.140.10:FF:000001">
    <property type="entry name" value="Acyl-CoA dehydrogenase"/>
    <property type="match status" value="1"/>
</dbReference>
<evidence type="ECO:0000256" key="6">
    <source>
        <dbReference type="RuleBase" id="RU362125"/>
    </source>
</evidence>
<dbReference type="PANTHER" id="PTHR43884">
    <property type="entry name" value="ACYL-COA DEHYDROGENASE"/>
    <property type="match status" value="1"/>
</dbReference>
<dbReference type="KEGG" id="sera:Ser39006_020695"/>
<name>A0A2I5TBS1_SERS3</name>
<comment type="cofactor">
    <cofactor evidence="1 6">
        <name>FAD</name>
        <dbReference type="ChEBI" id="CHEBI:57692"/>
    </cofactor>
</comment>
<evidence type="ECO:0000256" key="4">
    <source>
        <dbReference type="ARBA" id="ARBA00022827"/>
    </source>
</evidence>
<comment type="similarity">
    <text evidence="2 6">Belongs to the acyl-CoA dehydrogenase family.</text>
</comment>
<dbReference type="InterPro" id="IPR006091">
    <property type="entry name" value="Acyl-CoA_Oxase/DH_mid-dom"/>
</dbReference>
<evidence type="ECO:0000259" key="7">
    <source>
        <dbReference type="Pfam" id="PF00441"/>
    </source>
</evidence>
<evidence type="ECO:0000256" key="3">
    <source>
        <dbReference type="ARBA" id="ARBA00022630"/>
    </source>
</evidence>
<dbReference type="InterPro" id="IPR037069">
    <property type="entry name" value="AcylCoA_DH/ox_N_sf"/>
</dbReference>
<dbReference type="PANTHER" id="PTHR43884:SF12">
    <property type="entry name" value="ISOVALERYL-COA DEHYDROGENASE, MITOCHONDRIAL-RELATED"/>
    <property type="match status" value="1"/>
</dbReference>
<dbReference type="Pfam" id="PF02771">
    <property type="entry name" value="Acyl-CoA_dh_N"/>
    <property type="match status" value="1"/>
</dbReference>
<dbReference type="KEGG" id="serq:CWC46_20700"/>
<dbReference type="GO" id="GO:0003995">
    <property type="term" value="F:acyl-CoA dehydrogenase activity"/>
    <property type="evidence" value="ECO:0007669"/>
    <property type="project" value="TreeGrafter"/>
</dbReference>
<protein>
    <submittedName>
        <fullName evidence="11">Acyl-CoA dehydrogenase</fullName>
    </submittedName>
</protein>
<sequence>MDFNLSNSQSDIYESAYRFACDVLDQDAQTRISQKILSTELWKKAAAYGFAHGPVSHQFGGSELGALDTALMIEALGKGSRDIGLSFSLCAHLCACVIPLYRFGSSELKDKYLESLVTGKLIAANAATEPDAGSDIYNMQATAQPCEGGYILNGKKIFITNAPIADVFIIYAKTNPDHGFLGVSAFLIEKGTPGLNVGEVIPKDCLSNCPWSEIVFNDIFIPQSQRIGMEGAGGAIFHDSMIWEKGCLSALFVGGLARLLETTLEYAKARQQFGKAIGQFQSVSNRIIDMKLRLEQCRLMLYRACWKHDQGQDAEADIAMSKLLISEYAVQSGLDAIQTFGGAAMDQELGLVRHLLNMIPSRIFSGTNDIQKEIIARKLGLRGTSS</sequence>
<dbReference type="AlphaFoldDB" id="A0A2I5TBS1"/>
<keyword evidence="12" id="KW-1185">Reference proteome</keyword>
<organism evidence="11 12">
    <name type="scientific">Serratia sp. (strain ATCC 39006)</name>
    <name type="common">Prodigiosinella confusarubida</name>
    <dbReference type="NCBI Taxonomy" id="104623"/>
    <lineage>
        <taxon>Bacteria</taxon>
        <taxon>Pseudomonadati</taxon>
        <taxon>Pseudomonadota</taxon>
        <taxon>Gammaproteobacteria</taxon>
        <taxon>Enterobacterales</taxon>
        <taxon>Pectobacteriaceae</taxon>
        <taxon>Prodigiosinella</taxon>
    </lineage>
</organism>
<dbReference type="InterPro" id="IPR009075">
    <property type="entry name" value="AcylCo_DH/oxidase_C"/>
</dbReference>
<dbReference type="OrthoDB" id="6138585at2"/>
<dbReference type="Proteomes" id="UP000233778">
    <property type="component" value="Chromosome"/>
</dbReference>
<reference evidence="11 12" key="1">
    <citation type="journal article" date="2013" name="Genome Announc.">
        <title>Draft genome sequence of Serratia sp. strain ATCC 39006, a model bacterium for analysis of the biosynthesis and regulation of prodigiosin, a carbapenem, and gas vesicles.</title>
        <authorList>
            <person name="Fineran P.C."/>
            <person name="Iglesias Cans M.C."/>
            <person name="Ramsay J.P."/>
            <person name="Wilf N.M."/>
            <person name="Cossyleon D."/>
            <person name="McNeil M.B."/>
            <person name="Williamson N.R."/>
            <person name="Monson R.E."/>
            <person name="Becher S.A."/>
            <person name="Stanton J.A."/>
            <person name="Brugger K."/>
            <person name="Brown S.D."/>
            <person name="Salmond G.P."/>
        </authorList>
    </citation>
    <scope>NUCLEOTIDE SEQUENCE [LARGE SCALE GENOMIC DNA]</scope>
    <source>
        <strain evidence="11">ATCC 39006</strain>
        <strain evidence="12">ATCC 39006 / SC 11482</strain>
    </source>
</reference>
<dbReference type="Proteomes" id="UP000017700">
    <property type="component" value="Chromosome"/>
</dbReference>
<dbReference type="SUPFAM" id="SSF56645">
    <property type="entry name" value="Acyl-CoA dehydrogenase NM domain-like"/>
    <property type="match status" value="1"/>
</dbReference>
<reference evidence="10 13" key="3">
    <citation type="submission" date="2017-11" db="EMBL/GenBank/DDBJ databases">
        <title>Complete genome sequence of Serratia sp. ATCC 39006 LacA.</title>
        <authorList>
            <person name="Hampton H.G."/>
            <person name="Jackson S.A."/>
            <person name="Jauregui R."/>
            <person name="Poulter G.T.M."/>
            <person name="Salmond G.P.C."/>
            <person name="Fineran P.C."/>
        </authorList>
    </citation>
    <scope>NUCLEOTIDE SEQUENCE [LARGE SCALE GENOMIC DNA]</scope>
    <source>
        <strain evidence="10 13">ATCC 39006</strain>
    </source>
</reference>
<evidence type="ECO:0000256" key="2">
    <source>
        <dbReference type="ARBA" id="ARBA00009347"/>
    </source>
</evidence>
<feature type="domain" description="Acyl-CoA dehydrogenase/oxidase N-terminal" evidence="9">
    <location>
        <begin position="8"/>
        <end position="120"/>
    </location>
</feature>
<dbReference type="EMBL" id="CP025084">
    <property type="protein sequence ID" value="AUH06317.1"/>
    <property type="molecule type" value="Genomic_DNA"/>
</dbReference>
<keyword evidence="4 6" id="KW-0274">FAD</keyword>
<dbReference type="Gene3D" id="2.40.110.10">
    <property type="entry name" value="Butyryl-CoA Dehydrogenase, subunit A, domain 2"/>
    <property type="match status" value="1"/>
</dbReference>
<dbReference type="InterPro" id="IPR009100">
    <property type="entry name" value="AcylCoA_DH/oxidase_NM_dom_sf"/>
</dbReference>
<dbReference type="Gene3D" id="1.20.140.10">
    <property type="entry name" value="Butyryl-CoA Dehydrogenase, subunit A, domain 3"/>
    <property type="match status" value="1"/>
</dbReference>
<dbReference type="RefSeq" id="WP_021014639.1">
    <property type="nucleotide sequence ID" value="NZ_CP025084.1"/>
</dbReference>
<keyword evidence="5 6" id="KW-0560">Oxidoreductase</keyword>
<accession>A0A2I5TBS1</accession>
<dbReference type="Pfam" id="PF02770">
    <property type="entry name" value="Acyl-CoA_dh_M"/>
    <property type="match status" value="1"/>
</dbReference>
<dbReference type="InterPro" id="IPR036250">
    <property type="entry name" value="AcylCo_DH-like_C"/>
</dbReference>
<dbReference type="SMR" id="A0A2I5TBS1"/>
<keyword evidence="3 6" id="KW-0285">Flavoprotein</keyword>
<dbReference type="Gene3D" id="1.10.540.10">
    <property type="entry name" value="Acyl-CoA dehydrogenase/oxidase, N-terminal domain"/>
    <property type="match status" value="1"/>
</dbReference>
<reference evidence="11" key="4">
    <citation type="submission" date="2017-11" db="EMBL/GenBank/DDBJ databases">
        <title>Complete genome sequence of Serratia sp. ATCC 39006.</title>
        <authorList>
            <person name="Hampton H.G."/>
            <person name="Jackson S.A."/>
            <person name="Jauregui R."/>
            <person name="Poulter G.T.M."/>
            <person name="Salmond G.P.C."/>
            <person name="Fineran P.C."/>
        </authorList>
    </citation>
    <scope>NUCLEOTIDE SEQUENCE</scope>
    <source>
        <strain evidence="11">ATCC 39006</strain>
    </source>
</reference>
<evidence type="ECO:0000259" key="9">
    <source>
        <dbReference type="Pfam" id="PF02771"/>
    </source>
</evidence>
<dbReference type="CDD" id="cd00567">
    <property type="entry name" value="ACAD"/>
    <property type="match status" value="1"/>
</dbReference>
<evidence type="ECO:0000313" key="13">
    <source>
        <dbReference type="Proteomes" id="UP000233778"/>
    </source>
</evidence>
<evidence type="ECO:0000256" key="1">
    <source>
        <dbReference type="ARBA" id="ARBA00001974"/>
    </source>
</evidence>
<dbReference type="EMBL" id="CP025085">
    <property type="protein sequence ID" value="AUH01995.1"/>
    <property type="molecule type" value="Genomic_DNA"/>
</dbReference>
<evidence type="ECO:0000313" key="12">
    <source>
        <dbReference type="Proteomes" id="UP000017700"/>
    </source>
</evidence>
<feature type="domain" description="Acyl-CoA dehydrogenase/oxidase C-terminal" evidence="7">
    <location>
        <begin position="235"/>
        <end position="379"/>
    </location>
</feature>
<evidence type="ECO:0000313" key="11">
    <source>
        <dbReference type="EMBL" id="AUH06317.1"/>
    </source>
</evidence>
<proteinExistence type="inferred from homology"/>
<evidence type="ECO:0000313" key="10">
    <source>
        <dbReference type="EMBL" id="AUH01995.1"/>
    </source>
</evidence>
<dbReference type="Pfam" id="PF00441">
    <property type="entry name" value="Acyl-CoA_dh_1"/>
    <property type="match status" value="1"/>
</dbReference>